<protein>
    <submittedName>
        <fullName evidence="3">Uncharacterized protein</fullName>
    </submittedName>
</protein>
<dbReference type="GO" id="GO:0004553">
    <property type="term" value="F:hydrolase activity, hydrolyzing O-glycosyl compounds"/>
    <property type="evidence" value="ECO:0007669"/>
    <property type="project" value="InterPro"/>
</dbReference>
<name>A0A378N158_MANHA</name>
<proteinExistence type="predicted"/>
<dbReference type="InterPro" id="IPR008939">
    <property type="entry name" value="Lytic_TGlycosylase_superhlx_U"/>
</dbReference>
<dbReference type="AlphaFoldDB" id="A0A378N158"/>
<sequence>MADQGLKTDEKMRLKAVELIKQNANAELANLAANVNNENLKIWLSSVEKVANNPADLQNFIENQPLDSPFYADNKAIIQQLFAKYVRTLSENMENPSFQQYQTWAEKYQLSSEEINGWKNAFITRFLITQNQHSNFGVMSKSSCSRQTI</sequence>
<evidence type="ECO:0000256" key="1">
    <source>
        <dbReference type="ARBA" id="ARBA00022729"/>
    </source>
</evidence>
<keyword evidence="2" id="KW-0175">Coiled coil</keyword>
<dbReference type="Gene3D" id="1.25.20.10">
    <property type="entry name" value="Bacterial muramidases"/>
    <property type="match status" value="1"/>
</dbReference>
<evidence type="ECO:0000313" key="4">
    <source>
        <dbReference type="Proteomes" id="UP000254802"/>
    </source>
</evidence>
<reference evidence="3 4" key="1">
    <citation type="submission" date="2018-06" db="EMBL/GenBank/DDBJ databases">
        <authorList>
            <consortium name="Pathogen Informatics"/>
            <person name="Doyle S."/>
        </authorList>
    </citation>
    <scope>NUCLEOTIDE SEQUENCE [LARGE SCALE GENOMIC DNA]</scope>
    <source>
        <strain evidence="3 4">NCTC10638</strain>
    </source>
</reference>
<dbReference type="GO" id="GO:0042597">
    <property type="term" value="C:periplasmic space"/>
    <property type="evidence" value="ECO:0007669"/>
    <property type="project" value="InterPro"/>
</dbReference>
<dbReference type="SUPFAM" id="SSF48435">
    <property type="entry name" value="Bacterial muramidases"/>
    <property type="match status" value="1"/>
</dbReference>
<feature type="coiled-coil region" evidence="2">
    <location>
        <begin position="14"/>
        <end position="41"/>
    </location>
</feature>
<accession>A0A378N158</accession>
<gene>
    <name evidence="3" type="ORF">NCTC10638_02847</name>
</gene>
<dbReference type="Proteomes" id="UP000254802">
    <property type="component" value="Unassembled WGS sequence"/>
</dbReference>
<evidence type="ECO:0000256" key="2">
    <source>
        <dbReference type="SAM" id="Coils"/>
    </source>
</evidence>
<dbReference type="EMBL" id="UGPN01000002">
    <property type="protein sequence ID" value="STY61627.1"/>
    <property type="molecule type" value="Genomic_DNA"/>
</dbReference>
<evidence type="ECO:0000313" key="3">
    <source>
        <dbReference type="EMBL" id="STY61627.1"/>
    </source>
</evidence>
<keyword evidence="1" id="KW-0732">Signal</keyword>
<organism evidence="3 4">
    <name type="scientific">Mannheimia haemolytica</name>
    <name type="common">Pasteurella haemolytica</name>
    <dbReference type="NCBI Taxonomy" id="75985"/>
    <lineage>
        <taxon>Bacteria</taxon>
        <taxon>Pseudomonadati</taxon>
        <taxon>Pseudomonadota</taxon>
        <taxon>Gammaproteobacteria</taxon>
        <taxon>Pasteurellales</taxon>
        <taxon>Pasteurellaceae</taxon>
        <taxon>Mannheimia</taxon>
    </lineage>
</organism>